<dbReference type="SMART" id="SM00342">
    <property type="entry name" value="HTH_ARAC"/>
    <property type="match status" value="1"/>
</dbReference>
<dbReference type="InterPro" id="IPR009057">
    <property type="entry name" value="Homeodomain-like_sf"/>
</dbReference>
<dbReference type="PANTHER" id="PTHR43280">
    <property type="entry name" value="ARAC-FAMILY TRANSCRIPTIONAL REGULATOR"/>
    <property type="match status" value="1"/>
</dbReference>
<feature type="domain" description="HTH araC/xylS-type" evidence="4">
    <location>
        <begin position="173"/>
        <end position="271"/>
    </location>
</feature>
<dbReference type="OrthoDB" id="9801308at2"/>
<evidence type="ECO:0000256" key="3">
    <source>
        <dbReference type="ARBA" id="ARBA00023163"/>
    </source>
</evidence>
<protein>
    <submittedName>
        <fullName evidence="5">AraC family transcriptional regulator</fullName>
    </submittedName>
</protein>
<reference evidence="5 6" key="1">
    <citation type="submission" date="2018-08" db="EMBL/GenBank/DDBJ databases">
        <title>A genome reference for cultivated species of the human gut microbiota.</title>
        <authorList>
            <person name="Zou Y."/>
            <person name="Xue W."/>
            <person name="Luo G."/>
        </authorList>
    </citation>
    <scope>NUCLEOTIDE SEQUENCE [LARGE SCALE GENOMIC DNA]</scope>
    <source>
        <strain evidence="5 6">AF37-2AT</strain>
    </source>
</reference>
<dbReference type="Pfam" id="PF02311">
    <property type="entry name" value="AraC_binding"/>
    <property type="match status" value="1"/>
</dbReference>
<dbReference type="InterPro" id="IPR018062">
    <property type="entry name" value="HTH_AraC-typ_CS"/>
</dbReference>
<dbReference type="InterPro" id="IPR018060">
    <property type="entry name" value="HTH_AraC"/>
</dbReference>
<keyword evidence="1" id="KW-0805">Transcription regulation</keyword>
<evidence type="ECO:0000256" key="2">
    <source>
        <dbReference type="ARBA" id="ARBA00023125"/>
    </source>
</evidence>
<dbReference type="SUPFAM" id="SSF46689">
    <property type="entry name" value="Homeodomain-like"/>
    <property type="match status" value="2"/>
</dbReference>
<gene>
    <name evidence="5" type="ORF">DW016_10985</name>
</gene>
<accession>A0A3E3K054</accession>
<dbReference type="PRINTS" id="PR00032">
    <property type="entry name" value="HTHARAC"/>
</dbReference>
<proteinExistence type="predicted"/>
<dbReference type="SUPFAM" id="SSF51215">
    <property type="entry name" value="Regulatory protein AraC"/>
    <property type="match status" value="1"/>
</dbReference>
<keyword evidence="6" id="KW-1185">Reference proteome</keyword>
<evidence type="ECO:0000313" key="5">
    <source>
        <dbReference type="EMBL" id="RGE86016.1"/>
    </source>
</evidence>
<dbReference type="InterPro" id="IPR020449">
    <property type="entry name" value="Tscrpt_reg_AraC-type_HTH"/>
</dbReference>
<dbReference type="GO" id="GO:0003700">
    <property type="term" value="F:DNA-binding transcription factor activity"/>
    <property type="evidence" value="ECO:0007669"/>
    <property type="project" value="InterPro"/>
</dbReference>
<keyword evidence="2" id="KW-0238">DNA-binding</keyword>
<dbReference type="InterPro" id="IPR014710">
    <property type="entry name" value="RmlC-like_jellyroll"/>
</dbReference>
<organism evidence="5 6">
    <name type="scientific">Sellimonas intestinalis</name>
    <dbReference type="NCBI Taxonomy" id="1653434"/>
    <lineage>
        <taxon>Bacteria</taxon>
        <taxon>Bacillati</taxon>
        <taxon>Bacillota</taxon>
        <taxon>Clostridia</taxon>
        <taxon>Lachnospirales</taxon>
        <taxon>Lachnospiraceae</taxon>
        <taxon>Sellimonas</taxon>
    </lineage>
</organism>
<dbReference type="InterPro" id="IPR037923">
    <property type="entry name" value="HTH-like"/>
</dbReference>
<dbReference type="Gene3D" id="2.60.120.10">
    <property type="entry name" value="Jelly Rolls"/>
    <property type="match status" value="1"/>
</dbReference>
<dbReference type="PROSITE" id="PS00041">
    <property type="entry name" value="HTH_ARAC_FAMILY_1"/>
    <property type="match status" value="1"/>
</dbReference>
<name>A0A3E3K054_9FIRM</name>
<dbReference type="EMBL" id="QVLX01000006">
    <property type="protein sequence ID" value="RGE86016.1"/>
    <property type="molecule type" value="Genomic_DNA"/>
</dbReference>
<dbReference type="InterPro" id="IPR003313">
    <property type="entry name" value="AraC-bd"/>
</dbReference>
<sequence length="278" mass="31986">MSNRHYSVKEQDVEKFNSKLLSISNARDEGDWKSIPHTHPFTELFFVSDGKGSFLFDQTTHSIYPGDLVIIPPYTEHTERSLPNQPLEYYVLGIDGISFLASDKTTGQIICNFNDDTSIFNLFRQMLQEIRNSQYGSEAICQRLLEILILKIIRSKHLIPVSINSVRITKECAQIKEYLDVNYANRITLDTLTNLTHMNKYYMVHSFTRYAGLSPIQYLNRRRLEIACHLLESSNHSISDISSLTGFSSQSYFTQTFRKAFGMTPVMYRQTHGETAPS</sequence>
<dbReference type="AlphaFoldDB" id="A0A3E3K054"/>
<dbReference type="Proteomes" id="UP000261080">
    <property type="component" value="Unassembled WGS sequence"/>
</dbReference>
<comment type="caution">
    <text evidence="5">The sequence shown here is derived from an EMBL/GenBank/DDBJ whole genome shotgun (WGS) entry which is preliminary data.</text>
</comment>
<dbReference type="Gene3D" id="1.10.10.60">
    <property type="entry name" value="Homeodomain-like"/>
    <property type="match status" value="2"/>
</dbReference>
<evidence type="ECO:0000313" key="6">
    <source>
        <dbReference type="Proteomes" id="UP000261080"/>
    </source>
</evidence>
<dbReference type="GeneID" id="97194196"/>
<dbReference type="PROSITE" id="PS01124">
    <property type="entry name" value="HTH_ARAC_FAMILY_2"/>
    <property type="match status" value="1"/>
</dbReference>
<evidence type="ECO:0000259" key="4">
    <source>
        <dbReference type="PROSITE" id="PS01124"/>
    </source>
</evidence>
<evidence type="ECO:0000256" key="1">
    <source>
        <dbReference type="ARBA" id="ARBA00023015"/>
    </source>
</evidence>
<keyword evidence="3" id="KW-0804">Transcription</keyword>
<dbReference type="RefSeq" id="WP_024733806.1">
    <property type="nucleotide sequence ID" value="NZ_BAABYU010000001.1"/>
</dbReference>
<dbReference type="PANTHER" id="PTHR43280:SF28">
    <property type="entry name" value="HTH-TYPE TRANSCRIPTIONAL ACTIVATOR RHAS"/>
    <property type="match status" value="1"/>
</dbReference>
<dbReference type="GO" id="GO:0043565">
    <property type="term" value="F:sequence-specific DNA binding"/>
    <property type="evidence" value="ECO:0007669"/>
    <property type="project" value="InterPro"/>
</dbReference>
<dbReference type="Pfam" id="PF12833">
    <property type="entry name" value="HTH_18"/>
    <property type="match status" value="1"/>
</dbReference>